<dbReference type="CDD" id="cd00198">
    <property type="entry name" value="vWFA"/>
    <property type="match status" value="1"/>
</dbReference>
<dbReference type="AlphaFoldDB" id="A0A832SIU8"/>
<dbReference type="InterPro" id="IPR002035">
    <property type="entry name" value="VWF_A"/>
</dbReference>
<comment type="caution">
    <text evidence="2">The sequence shown here is derived from an EMBL/GenBank/DDBJ whole genome shotgun (WGS) entry which is preliminary data.</text>
</comment>
<dbReference type="Pfam" id="PF00092">
    <property type="entry name" value="VWA"/>
    <property type="match status" value="1"/>
</dbReference>
<gene>
    <name evidence="2" type="ORF">HA338_14260</name>
</gene>
<reference evidence="2" key="1">
    <citation type="journal article" date="2020" name="bioRxiv">
        <title>A rank-normalized archaeal taxonomy based on genome phylogeny resolves widespread incomplete and uneven classifications.</title>
        <authorList>
            <person name="Rinke C."/>
            <person name="Chuvochina M."/>
            <person name="Mussig A.J."/>
            <person name="Chaumeil P.-A."/>
            <person name="Waite D.W."/>
            <person name="Whitman W.B."/>
            <person name="Parks D.H."/>
            <person name="Hugenholtz P."/>
        </authorList>
    </citation>
    <scope>NUCLEOTIDE SEQUENCE</scope>
    <source>
        <strain evidence="2">UBA8876</strain>
    </source>
</reference>
<name>A0A832SIU8_9EURY</name>
<dbReference type="SMART" id="SM00327">
    <property type="entry name" value="VWA"/>
    <property type="match status" value="1"/>
</dbReference>
<dbReference type="PANTHER" id="PTHR10166">
    <property type="entry name" value="VOLTAGE-DEPENDENT CALCIUM CHANNEL SUBUNIT ALPHA-2/DELTA-RELATED"/>
    <property type="match status" value="1"/>
</dbReference>
<evidence type="ECO:0000313" key="3">
    <source>
        <dbReference type="Proteomes" id="UP000600774"/>
    </source>
</evidence>
<dbReference type="RefSeq" id="WP_011020305.1">
    <property type="nucleotide sequence ID" value="NZ_DUJU01000158.1"/>
</dbReference>
<dbReference type="PANTHER" id="PTHR10166:SF37">
    <property type="entry name" value="STOLID, ISOFORM H"/>
    <property type="match status" value="1"/>
</dbReference>
<dbReference type="EMBL" id="DUJU01000158">
    <property type="protein sequence ID" value="HIH95124.1"/>
    <property type="molecule type" value="Genomic_DNA"/>
</dbReference>
<dbReference type="SUPFAM" id="SSF49299">
    <property type="entry name" value="PKD domain"/>
    <property type="match status" value="1"/>
</dbReference>
<dbReference type="SUPFAM" id="SSF53300">
    <property type="entry name" value="vWA-like"/>
    <property type="match status" value="1"/>
</dbReference>
<dbReference type="Gene3D" id="2.60.40.10">
    <property type="entry name" value="Immunoglobulins"/>
    <property type="match status" value="1"/>
</dbReference>
<dbReference type="Gene3D" id="3.40.50.410">
    <property type="entry name" value="von Willebrand factor, type A domain"/>
    <property type="match status" value="1"/>
</dbReference>
<dbReference type="InterPro" id="IPR013783">
    <property type="entry name" value="Ig-like_fold"/>
</dbReference>
<protein>
    <submittedName>
        <fullName evidence="2">VWA domain-containing protein</fullName>
    </submittedName>
</protein>
<feature type="domain" description="VWFA" evidence="1">
    <location>
        <begin position="82"/>
        <end position="246"/>
    </location>
</feature>
<organism evidence="2 3">
    <name type="scientific">Methanosarcina acetivorans</name>
    <dbReference type="NCBI Taxonomy" id="2214"/>
    <lineage>
        <taxon>Archaea</taxon>
        <taxon>Methanobacteriati</taxon>
        <taxon>Methanobacteriota</taxon>
        <taxon>Stenosarchaea group</taxon>
        <taxon>Methanomicrobia</taxon>
        <taxon>Methanosarcinales</taxon>
        <taxon>Methanosarcinaceae</taxon>
        <taxon>Methanosarcina</taxon>
    </lineage>
</organism>
<accession>A0A832SIU8</accession>
<dbReference type="InterPro" id="IPR051173">
    <property type="entry name" value="Ca_channel_alpha-2/delta"/>
</dbReference>
<proteinExistence type="predicted"/>
<sequence>MEWNKKIKENLLRSIFFASVLGVVAIVLTGAVSAQAIAEPAVSKTASPALINIAGSGVNEETTVTIEVTGAGSTSTSAVPMDVVFAIDSSGSMQSNDPSGLRKTAAKSFVDKMDSSRDTAGVVSWDDSIDFSLPLTNDFPLVKTNIDSVDSSGSTNLNVGLEEAIDILDANPRTENSVEVIIFLTDGQGTYLHSTAQEAADKGYVIYSIGLGGVNPTPLQDMATTTGGAYYSSPDATSLQAIFDDIFSEVTTSTIPYYVDVVEVTQDYIVDESSFNIAPDTVIPDGSGTTTIIWNNIGLSSDGDPDLSDDETVVLSFNAKSDQSGTNLEVDVFGTAKVNYKDSEGGDGGSVNIPQAYITVNGAPVADAGEDQVVEQANWAGTSVTLDGSGSTDDGLVSPLTYTWTWDGESASGVSPTVSLPLGTTTITLEVFDGQLSDTDTVEITVQDTTLPEITASGEPIIFWAPNHKYETVSISDCVESVTDICDVDVGVDDIIITSVSSDEPEDSPDKGDGATLEDIVIVDPQTVDLRAERQGDGNGRVYTINYEVTDASGNTATGSCQVWVPHDQDEGTTAVDDGAAAGYTVNYP</sequence>
<dbReference type="InterPro" id="IPR035986">
    <property type="entry name" value="PKD_dom_sf"/>
</dbReference>
<dbReference type="InterPro" id="IPR036465">
    <property type="entry name" value="vWFA_dom_sf"/>
</dbReference>
<evidence type="ECO:0000259" key="1">
    <source>
        <dbReference type="PROSITE" id="PS50234"/>
    </source>
</evidence>
<dbReference type="PROSITE" id="PS50234">
    <property type="entry name" value="VWFA"/>
    <property type="match status" value="1"/>
</dbReference>
<dbReference type="GeneID" id="1472139"/>
<evidence type="ECO:0000313" key="2">
    <source>
        <dbReference type="EMBL" id="HIH95124.1"/>
    </source>
</evidence>
<dbReference type="Proteomes" id="UP000600774">
    <property type="component" value="Unassembled WGS sequence"/>
</dbReference>